<dbReference type="Proteomes" id="UP000789342">
    <property type="component" value="Unassembled WGS sequence"/>
</dbReference>
<dbReference type="Pfam" id="PF05685">
    <property type="entry name" value="Uma2"/>
    <property type="match status" value="1"/>
</dbReference>
<keyword evidence="3" id="KW-1185">Reference proteome</keyword>
<evidence type="ECO:0000313" key="2">
    <source>
        <dbReference type="EMBL" id="CAG8565880.1"/>
    </source>
</evidence>
<name>A0A9N9BER8_9GLOM</name>
<dbReference type="OrthoDB" id="2307807at2759"/>
<evidence type="ECO:0000313" key="3">
    <source>
        <dbReference type="Proteomes" id="UP000789342"/>
    </source>
</evidence>
<sequence length="288" mass="32767">MSSWDFDKARSHLMAIQRQDGTDEVYRRGIIVASNISRETYLKFCEGEPKVSVKHRFVDGKIIAYEIPLEPHSVVQGELIGRMFNWNPHELDVMGETDIIVNTRDVYRPDACIRPQQRRQPPQMQAVNATGNPYPTMVIEIGSTESLNSLHELVTEYFSPRTNIQMYLAIKLFPRRRDRTFALLTLFYRCDQPNPTVPCIAKSFGTANLHISTTRFLLNIPNFPANYLTGVGCGQVACDGPNLPDYQLAIPTDLLFDDVPTGVPNGTPNDFFLDLWNIQRAYDRASPR</sequence>
<protein>
    <submittedName>
        <fullName evidence="2">16150_t:CDS:1</fullName>
    </submittedName>
</protein>
<dbReference type="EMBL" id="CAJVPV010004070">
    <property type="protein sequence ID" value="CAG8565880.1"/>
    <property type="molecule type" value="Genomic_DNA"/>
</dbReference>
<gene>
    <name evidence="2" type="ORF">AMORRO_LOCUS6236</name>
</gene>
<dbReference type="GO" id="GO:0006302">
    <property type="term" value="P:double-strand break repair"/>
    <property type="evidence" value="ECO:0007669"/>
    <property type="project" value="UniProtKB-ARBA"/>
</dbReference>
<proteinExistence type="predicted"/>
<feature type="domain" description="Putative restriction endonuclease" evidence="1">
    <location>
        <begin position="39"/>
        <end position="170"/>
    </location>
</feature>
<organism evidence="2 3">
    <name type="scientific">Acaulospora morrowiae</name>
    <dbReference type="NCBI Taxonomy" id="94023"/>
    <lineage>
        <taxon>Eukaryota</taxon>
        <taxon>Fungi</taxon>
        <taxon>Fungi incertae sedis</taxon>
        <taxon>Mucoromycota</taxon>
        <taxon>Glomeromycotina</taxon>
        <taxon>Glomeromycetes</taxon>
        <taxon>Diversisporales</taxon>
        <taxon>Acaulosporaceae</taxon>
        <taxon>Acaulospora</taxon>
    </lineage>
</organism>
<dbReference type="InterPro" id="IPR008538">
    <property type="entry name" value="Uma2"/>
</dbReference>
<dbReference type="InterPro" id="IPR011335">
    <property type="entry name" value="Restrct_endonuc-II-like"/>
</dbReference>
<accession>A0A9N9BER8</accession>
<reference evidence="2" key="1">
    <citation type="submission" date="2021-06" db="EMBL/GenBank/DDBJ databases">
        <authorList>
            <person name="Kallberg Y."/>
            <person name="Tangrot J."/>
            <person name="Rosling A."/>
        </authorList>
    </citation>
    <scope>NUCLEOTIDE SEQUENCE</scope>
    <source>
        <strain evidence="2">CL551</strain>
    </source>
</reference>
<dbReference type="AlphaFoldDB" id="A0A9N9BER8"/>
<comment type="caution">
    <text evidence="2">The sequence shown here is derived from an EMBL/GenBank/DDBJ whole genome shotgun (WGS) entry which is preliminary data.</text>
</comment>
<dbReference type="Gene3D" id="3.90.1570.10">
    <property type="entry name" value="tt1808, chain A"/>
    <property type="match status" value="1"/>
</dbReference>
<dbReference type="SUPFAM" id="SSF52980">
    <property type="entry name" value="Restriction endonuclease-like"/>
    <property type="match status" value="1"/>
</dbReference>
<evidence type="ECO:0000259" key="1">
    <source>
        <dbReference type="Pfam" id="PF05685"/>
    </source>
</evidence>
<dbReference type="InterPro" id="IPR012296">
    <property type="entry name" value="Nuclease_put_TT1808"/>
</dbReference>